<organism evidence="2 3">
    <name type="scientific">Colletotrichum chrysophilum</name>
    <dbReference type="NCBI Taxonomy" id="1836956"/>
    <lineage>
        <taxon>Eukaryota</taxon>
        <taxon>Fungi</taxon>
        <taxon>Dikarya</taxon>
        <taxon>Ascomycota</taxon>
        <taxon>Pezizomycotina</taxon>
        <taxon>Sordariomycetes</taxon>
        <taxon>Hypocreomycetidae</taxon>
        <taxon>Glomerellales</taxon>
        <taxon>Glomerellaceae</taxon>
        <taxon>Colletotrichum</taxon>
        <taxon>Colletotrichum gloeosporioides species complex</taxon>
    </lineage>
</organism>
<protein>
    <submittedName>
        <fullName evidence="2">Uncharacterized protein</fullName>
    </submittedName>
</protein>
<keyword evidence="1" id="KW-0812">Transmembrane</keyword>
<sequence length="367" mass="41850">MKRLTSLDKINISRHLFGNPEKFPSFFTVYDEFASKGIGLAINIDPNSATGTLSHEHVLRAVDILKENPSITRKDAFEKMRQVNGLRSASDPSIAKVLDLAVRCVIMVDCAAKQHHSSSFKIGDYRPASWDMDEKFVDFVTRSFPEVSSMTGPAASHLSSEMFPSKAWELKRLGIEFRRTNNLAEHLLFDERKNYLFVFHQAQFLKAHIAKHCYSQDPFGLTFGESLKSGTLPPQLLVETLYSIQEVLFAAHDIKSGRILKKLISPRHGKFDPECYQYDALDLDVQPPEGFSYIYWGKRLTALRELFDKKPPRNRLEKWLQRQLSERNAFLVALVALLISIVVGIISIGLSAVQVWIAWMAWKHPKQ</sequence>
<reference evidence="2" key="1">
    <citation type="submission" date="2023-01" db="EMBL/GenBank/DDBJ databases">
        <title>Colletotrichum chrysophilum M932 genome sequence.</title>
        <authorList>
            <person name="Baroncelli R."/>
        </authorList>
    </citation>
    <scope>NUCLEOTIDE SEQUENCE</scope>
    <source>
        <strain evidence="2">M932</strain>
    </source>
</reference>
<feature type="transmembrane region" description="Helical" evidence="1">
    <location>
        <begin position="329"/>
        <end position="362"/>
    </location>
</feature>
<gene>
    <name evidence="2" type="ORF">CCHR01_06565</name>
</gene>
<keyword evidence="1" id="KW-0472">Membrane</keyword>
<dbReference type="Proteomes" id="UP001243330">
    <property type="component" value="Unassembled WGS sequence"/>
</dbReference>
<proteinExistence type="predicted"/>
<accession>A0AAD9EJP6</accession>
<dbReference type="EMBL" id="JAQOWY010000110">
    <property type="protein sequence ID" value="KAK1850818.1"/>
    <property type="molecule type" value="Genomic_DNA"/>
</dbReference>
<evidence type="ECO:0000256" key="1">
    <source>
        <dbReference type="SAM" id="Phobius"/>
    </source>
</evidence>
<keyword evidence="1" id="KW-1133">Transmembrane helix</keyword>
<evidence type="ECO:0000313" key="3">
    <source>
        <dbReference type="Proteomes" id="UP001243330"/>
    </source>
</evidence>
<evidence type="ECO:0000313" key="2">
    <source>
        <dbReference type="EMBL" id="KAK1850818.1"/>
    </source>
</evidence>
<comment type="caution">
    <text evidence="2">The sequence shown here is derived from an EMBL/GenBank/DDBJ whole genome shotgun (WGS) entry which is preliminary data.</text>
</comment>
<keyword evidence="3" id="KW-1185">Reference proteome</keyword>
<name>A0AAD9EJP6_9PEZI</name>
<dbReference type="AlphaFoldDB" id="A0AAD9EJP6"/>